<dbReference type="GO" id="GO:0019684">
    <property type="term" value="P:photosynthesis, light reaction"/>
    <property type="evidence" value="ECO:0007669"/>
    <property type="project" value="InterPro"/>
</dbReference>
<protein>
    <submittedName>
        <fullName evidence="1">PRC-barrel domain containing protein</fullName>
    </submittedName>
</protein>
<name>A0A895YBJ6_9ACTN</name>
<dbReference type="EMBL" id="CP070499">
    <property type="protein sequence ID" value="QSB13602.1"/>
    <property type="molecule type" value="Genomic_DNA"/>
</dbReference>
<dbReference type="InterPro" id="IPR014747">
    <property type="entry name" value="Bac_photo_RC_H_C"/>
</dbReference>
<dbReference type="KEGG" id="nhy:JQS43_18750"/>
<gene>
    <name evidence="1" type="ORF">JQS43_18750</name>
</gene>
<dbReference type="InterPro" id="IPR011033">
    <property type="entry name" value="PRC_barrel-like_sf"/>
</dbReference>
<accession>A0A895YBJ6</accession>
<dbReference type="Gene3D" id="3.90.50.10">
    <property type="entry name" value="Photosynthetic Reaction Center, subunit H, domain 2"/>
    <property type="match status" value="1"/>
</dbReference>
<keyword evidence="2" id="KW-1185">Reference proteome</keyword>
<dbReference type="SUPFAM" id="SSF50346">
    <property type="entry name" value="PRC-barrel domain"/>
    <property type="match status" value="1"/>
</dbReference>
<proteinExistence type="predicted"/>
<dbReference type="AlphaFoldDB" id="A0A895YBJ6"/>
<reference evidence="1" key="1">
    <citation type="submission" date="2021-02" db="EMBL/GenBank/DDBJ databases">
        <title>Natrosporangium hydrolyticum gen. nov., sp. nov, a haloalkaliphilic actinobacterium from a soda solonchak soil.</title>
        <authorList>
            <person name="Sorokin D.Y."/>
            <person name="Khijniak T.V."/>
            <person name="Zakharycheva A.P."/>
            <person name="Boueva O.V."/>
            <person name="Ariskina E.V."/>
            <person name="Hahnke R.L."/>
            <person name="Bunk B."/>
            <person name="Sproer C."/>
            <person name="Schumann P."/>
            <person name="Evtushenko L.I."/>
            <person name="Kublanov I.V."/>
        </authorList>
    </citation>
    <scope>NUCLEOTIDE SEQUENCE</scope>
    <source>
        <strain evidence="1">DSM 106523</strain>
    </source>
</reference>
<dbReference type="Proteomes" id="UP000662857">
    <property type="component" value="Chromosome"/>
</dbReference>
<dbReference type="RefSeq" id="WP_239675699.1">
    <property type="nucleotide sequence ID" value="NZ_CP070499.1"/>
</dbReference>
<organism evidence="1 2">
    <name type="scientific">Natronosporangium hydrolyticum</name>
    <dbReference type="NCBI Taxonomy" id="2811111"/>
    <lineage>
        <taxon>Bacteria</taxon>
        <taxon>Bacillati</taxon>
        <taxon>Actinomycetota</taxon>
        <taxon>Actinomycetes</taxon>
        <taxon>Micromonosporales</taxon>
        <taxon>Micromonosporaceae</taxon>
        <taxon>Natronosporangium</taxon>
    </lineage>
</organism>
<dbReference type="GO" id="GO:0030077">
    <property type="term" value="C:plasma membrane light-harvesting complex"/>
    <property type="evidence" value="ECO:0007669"/>
    <property type="project" value="InterPro"/>
</dbReference>
<evidence type="ECO:0000313" key="2">
    <source>
        <dbReference type="Proteomes" id="UP000662857"/>
    </source>
</evidence>
<evidence type="ECO:0000313" key="1">
    <source>
        <dbReference type="EMBL" id="QSB13602.1"/>
    </source>
</evidence>
<sequence length="134" mass="14325">MTALNPQDLPEPVPDRPFDPWNLRADAAVEMQSAQLAGYQVEAINGGVGKVVDASLTRDGSYLLVSTGKLIGKKTLVPAGTINHIDDTERVIYLDRSREQVKGAPTVAAEAATDPAQQQTVADYYQATYHTGAA</sequence>